<comment type="caution">
    <text evidence="1">The sequence shown here is derived from an EMBL/GenBank/DDBJ whole genome shotgun (WGS) entry which is preliminary data.</text>
</comment>
<gene>
    <name evidence="1" type="ORF">C8D98_2704</name>
</gene>
<organism evidence="1 2">
    <name type="scientific">Seleniivibrio woodruffii</name>
    <dbReference type="NCBI Taxonomy" id="1078050"/>
    <lineage>
        <taxon>Bacteria</taxon>
        <taxon>Pseudomonadati</taxon>
        <taxon>Deferribacterota</taxon>
        <taxon>Deferribacteres</taxon>
        <taxon>Deferribacterales</taxon>
        <taxon>Geovibrionaceae</taxon>
        <taxon>Seleniivibrio</taxon>
    </lineage>
</organism>
<reference evidence="1 2" key="1">
    <citation type="submission" date="2019-03" db="EMBL/GenBank/DDBJ databases">
        <title>Genomic Encyclopedia of Type Strains, Phase IV (KMG-IV): sequencing the most valuable type-strain genomes for metagenomic binning, comparative biology and taxonomic classification.</title>
        <authorList>
            <person name="Goeker M."/>
        </authorList>
    </citation>
    <scope>NUCLEOTIDE SEQUENCE [LARGE SCALE GENOMIC DNA]</scope>
    <source>
        <strain evidence="1 2">DSM 24984</strain>
    </source>
</reference>
<keyword evidence="2" id="KW-1185">Reference proteome</keyword>
<proteinExistence type="predicted"/>
<evidence type="ECO:0000313" key="2">
    <source>
        <dbReference type="Proteomes" id="UP000294614"/>
    </source>
</evidence>
<name>A0A4R1K587_9BACT</name>
<dbReference type="EMBL" id="SMGG01000008">
    <property type="protein sequence ID" value="TCK58189.1"/>
    <property type="molecule type" value="Genomic_DNA"/>
</dbReference>
<protein>
    <submittedName>
        <fullName evidence="1">Uncharacterized protein</fullName>
    </submittedName>
</protein>
<dbReference type="RefSeq" id="WP_132874668.1">
    <property type="nucleotide sequence ID" value="NZ_SMGG01000008.1"/>
</dbReference>
<accession>A0A4R1K587</accession>
<sequence>MTEISSLNAMYPAERIAYARGRVLYSDYIENSIRVAVNGFEYTLPAAYDSADTRPSAYAFSTGDVVAVRTYEGLPTHIAGFEDRLWPFIPIPAEVSISADRVFSSSLFQETPLIESDRSMFLSAYEKLPEKECEIGFTSYVNEPVPDMEGRLVSVQTHTTGSVFSRLSKFYYNEEFIYETYNEETFGGVFNGTRSNIIAAYRDPESGTAFIIYQINTFTDWLPFKSGRVDFDFFIWSSTGLSRRICGGYSDIAGVISPATGQCIGYDTTGFFAEDSEGMSVLVCGLYICKAESFSASASNNFVDTGDYEQFLRFTAVSMPEGTYSADRAYGCNDSGDIRLGEGIYADPKNSIYRKKR</sequence>
<dbReference type="AlphaFoldDB" id="A0A4R1K587"/>
<dbReference type="Proteomes" id="UP000294614">
    <property type="component" value="Unassembled WGS sequence"/>
</dbReference>
<evidence type="ECO:0000313" key="1">
    <source>
        <dbReference type="EMBL" id="TCK58189.1"/>
    </source>
</evidence>
<dbReference type="OrthoDB" id="10006627at2"/>